<comment type="similarity">
    <text evidence="1">Belongs to the acetyltransferase family. GNAT subfamily.</text>
</comment>
<evidence type="ECO:0000313" key="9">
    <source>
        <dbReference type="Proteomes" id="UP000249396"/>
    </source>
</evidence>
<dbReference type="PANTHER" id="PTHR36449:SF1">
    <property type="entry name" value="ACETYLTRANSFERASE"/>
    <property type="match status" value="1"/>
</dbReference>
<comment type="caution">
    <text evidence="8">The sequence shown here is derived from an EMBL/GenBank/DDBJ whole genome shotgun (WGS) entry which is preliminary data.</text>
</comment>
<reference evidence="8 9" key="1">
    <citation type="journal article" date="2018" name="Aquat. Microb. Ecol.">
        <title>Gammaproteobacterial methanotrophs dominate.</title>
        <authorList>
            <person name="Rissanen A.J."/>
            <person name="Saarenheimo J."/>
            <person name="Tiirola M."/>
            <person name="Peura S."/>
            <person name="Aalto S.L."/>
            <person name="Karvinen A."/>
            <person name="Nykanen H."/>
        </authorList>
    </citation>
    <scope>NUCLEOTIDE SEQUENCE [LARGE SCALE GENOMIC DNA]</scope>
    <source>
        <strain evidence="8">AMbin10</strain>
    </source>
</reference>
<keyword evidence="5" id="KW-0012">Acyltransferase</keyword>
<dbReference type="SUPFAM" id="SSF55729">
    <property type="entry name" value="Acyl-CoA N-acyltransferases (Nat)"/>
    <property type="match status" value="1"/>
</dbReference>
<evidence type="ECO:0000256" key="4">
    <source>
        <dbReference type="ARBA" id="ARBA00022679"/>
    </source>
</evidence>
<dbReference type="InterPro" id="IPR000182">
    <property type="entry name" value="GNAT_dom"/>
</dbReference>
<keyword evidence="3" id="KW-1277">Toxin-antitoxin system</keyword>
<evidence type="ECO:0000256" key="3">
    <source>
        <dbReference type="ARBA" id="ARBA00022649"/>
    </source>
</evidence>
<dbReference type="PROSITE" id="PS51186">
    <property type="entry name" value="GNAT"/>
    <property type="match status" value="1"/>
</dbReference>
<dbReference type="Pfam" id="PF13508">
    <property type="entry name" value="Acetyltransf_7"/>
    <property type="match status" value="1"/>
</dbReference>
<organism evidence="8 9">
    <name type="scientific">Candidatus Methylumidiphilus alinenensis</name>
    <dbReference type="NCBI Taxonomy" id="2202197"/>
    <lineage>
        <taxon>Bacteria</taxon>
        <taxon>Pseudomonadati</taxon>
        <taxon>Pseudomonadota</taxon>
        <taxon>Gammaproteobacteria</taxon>
        <taxon>Methylococcales</taxon>
        <taxon>Candidatus Methylumidiphilus</taxon>
    </lineage>
</organism>
<dbReference type="EMBL" id="QJPH01000155">
    <property type="protein sequence ID" value="PZN84368.1"/>
    <property type="molecule type" value="Genomic_DNA"/>
</dbReference>
<accession>A0A2W4RYB5</accession>
<keyword evidence="2" id="KW-0678">Repressor</keyword>
<dbReference type="CDD" id="cd04301">
    <property type="entry name" value="NAT_SF"/>
    <property type="match status" value="1"/>
</dbReference>
<keyword evidence="4 8" id="KW-0808">Transferase</keyword>
<gene>
    <name evidence="8" type="ORF">DM484_02990</name>
</gene>
<dbReference type="AlphaFoldDB" id="A0A2W4RYB5"/>
<name>A0A2W4RYB5_9GAMM</name>
<evidence type="ECO:0000256" key="2">
    <source>
        <dbReference type="ARBA" id="ARBA00022491"/>
    </source>
</evidence>
<dbReference type="GO" id="GO:0016747">
    <property type="term" value="F:acyltransferase activity, transferring groups other than amino-acyl groups"/>
    <property type="evidence" value="ECO:0007669"/>
    <property type="project" value="InterPro"/>
</dbReference>
<proteinExistence type="inferred from homology"/>
<evidence type="ECO:0000256" key="1">
    <source>
        <dbReference type="ARBA" id="ARBA00009342"/>
    </source>
</evidence>
<sequence length="167" mass="18539">MTDICSPVHLAAIHDLEDFQSGEVTLDSWLRERARDNMKIAASKTYVICPSFSSKVIGYYAVCMGQILNQEVVGSMRRNMPRQIPAVILGRLAINQQWQGKGLGGALLRDAVERSVRAAKDISARLMIAHAISPEAEAFYLHHGFIRLPSLEGSTYALDLIKYTHTP</sequence>
<dbReference type="InterPro" id="IPR016181">
    <property type="entry name" value="Acyl_CoA_acyltransferase"/>
</dbReference>
<feature type="domain" description="N-acetyltransferase" evidence="7">
    <location>
        <begin position="1"/>
        <end position="165"/>
    </location>
</feature>
<dbReference type="Proteomes" id="UP000249396">
    <property type="component" value="Unassembled WGS sequence"/>
</dbReference>
<dbReference type="Gene3D" id="3.40.630.30">
    <property type="match status" value="1"/>
</dbReference>
<evidence type="ECO:0000259" key="7">
    <source>
        <dbReference type="PROSITE" id="PS51186"/>
    </source>
</evidence>
<protein>
    <submittedName>
        <fullName evidence="8">GNAT family N-acetyltransferase</fullName>
    </submittedName>
</protein>
<evidence type="ECO:0000256" key="5">
    <source>
        <dbReference type="ARBA" id="ARBA00023315"/>
    </source>
</evidence>
<comment type="catalytic activity">
    <reaction evidence="6">
        <text>glycyl-tRNA(Gly) + acetyl-CoA = N-acetylglycyl-tRNA(Gly) + CoA + H(+)</text>
        <dbReference type="Rhea" id="RHEA:81867"/>
        <dbReference type="Rhea" id="RHEA-COMP:9683"/>
        <dbReference type="Rhea" id="RHEA-COMP:19766"/>
        <dbReference type="ChEBI" id="CHEBI:15378"/>
        <dbReference type="ChEBI" id="CHEBI:57287"/>
        <dbReference type="ChEBI" id="CHEBI:57288"/>
        <dbReference type="ChEBI" id="CHEBI:78522"/>
        <dbReference type="ChEBI" id="CHEBI:232036"/>
    </reaction>
</comment>
<dbReference type="PANTHER" id="PTHR36449">
    <property type="entry name" value="ACETYLTRANSFERASE-RELATED"/>
    <property type="match status" value="1"/>
</dbReference>
<evidence type="ECO:0000313" key="8">
    <source>
        <dbReference type="EMBL" id="PZN84368.1"/>
    </source>
</evidence>
<evidence type="ECO:0000256" key="6">
    <source>
        <dbReference type="ARBA" id="ARBA00049880"/>
    </source>
</evidence>